<name>A0AAD2G9N1_9STRA</name>
<gene>
    <name evidence="1" type="ORF">CYCCA115_LOCUS20953</name>
</gene>
<evidence type="ECO:0000313" key="1">
    <source>
        <dbReference type="EMBL" id="CAJ1965111.1"/>
    </source>
</evidence>
<sequence length="272" mass="30325">MNDGKKKLTVEKSVRRENRVAILENLPSRTAAENAELQGLYEKSSVFEEQYDAALFSPEHAEFKRQHNQAFGKLVEYIQSKSDTAEPVNVFFLDGPDAATTKSLLNDDETGIITIGQLFVANRHESTCEVLRETYWASHPSNVVHNSAADALYNEFRHIPFGAFYFDGCGGHVPMILEMIEAALLSPVVIMKNETRITMSSSHRPMVMGFSIMGGGRDIVEKETSVVQAVVQLAKTRNLQVRHVLDDPCHYGVDSSLSKLQGGTFTCWLVLE</sequence>
<accession>A0AAD2G9N1</accession>
<dbReference type="AlphaFoldDB" id="A0AAD2G9N1"/>
<dbReference type="EMBL" id="CAKOGP040002202">
    <property type="protein sequence ID" value="CAJ1965111.1"/>
    <property type="molecule type" value="Genomic_DNA"/>
</dbReference>
<evidence type="ECO:0000313" key="2">
    <source>
        <dbReference type="Proteomes" id="UP001295423"/>
    </source>
</evidence>
<comment type="caution">
    <text evidence="1">The sequence shown here is derived from an EMBL/GenBank/DDBJ whole genome shotgun (WGS) entry which is preliminary data.</text>
</comment>
<dbReference type="Proteomes" id="UP001295423">
    <property type="component" value="Unassembled WGS sequence"/>
</dbReference>
<proteinExistence type="predicted"/>
<keyword evidence="2" id="KW-1185">Reference proteome</keyword>
<protein>
    <submittedName>
        <fullName evidence="1">Uncharacterized protein</fullName>
    </submittedName>
</protein>
<reference evidence="1" key="1">
    <citation type="submission" date="2023-08" db="EMBL/GenBank/DDBJ databases">
        <authorList>
            <person name="Audoor S."/>
            <person name="Bilcke G."/>
        </authorList>
    </citation>
    <scope>NUCLEOTIDE SEQUENCE</scope>
</reference>
<organism evidence="1 2">
    <name type="scientific">Cylindrotheca closterium</name>
    <dbReference type="NCBI Taxonomy" id="2856"/>
    <lineage>
        <taxon>Eukaryota</taxon>
        <taxon>Sar</taxon>
        <taxon>Stramenopiles</taxon>
        <taxon>Ochrophyta</taxon>
        <taxon>Bacillariophyta</taxon>
        <taxon>Bacillariophyceae</taxon>
        <taxon>Bacillariophycidae</taxon>
        <taxon>Bacillariales</taxon>
        <taxon>Bacillariaceae</taxon>
        <taxon>Cylindrotheca</taxon>
    </lineage>
</organism>